<protein>
    <recommendedName>
        <fullName evidence="7">2-oxoadipate dioxygenase/decarboxylase</fullName>
        <ecNumber evidence="6">1.13.11.93</ecNumber>
    </recommendedName>
    <alternativeName>
        <fullName evidence="8">2-hydroxyglutarate synthase</fullName>
    </alternativeName>
</protein>
<evidence type="ECO:0000313" key="10">
    <source>
        <dbReference type="Proteomes" id="UP000321234"/>
    </source>
</evidence>
<dbReference type="EMBL" id="VKAC01000016">
    <property type="protein sequence ID" value="TXR52285.1"/>
    <property type="molecule type" value="Genomic_DNA"/>
</dbReference>
<gene>
    <name evidence="9" type="ORF">FMM08_20760</name>
</gene>
<evidence type="ECO:0000256" key="2">
    <source>
        <dbReference type="ARBA" id="ARBA00022964"/>
    </source>
</evidence>
<evidence type="ECO:0000256" key="5">
    <source>
        <dbReference type="ARBA" id="ARBA00035013"/>
    </source>
</evidence>
<dbReference type="Proteomes" id="UP000321234">
    <property type="component" value="Unassembled WGS sequence"/>
</dbReference>
<keyword evidence="4" id="KW-0408">Iron</keyword>
<dbReference type="CDD" id="cd16348">
    <property type="entry name" value="VOC_YdcJ_like"/>
    <property type="match status" value="1"/>
</dbReference>
<comment type="caution">
    <text evidence="9">The sequence shown here is derived from an EMBL/GenBank/DDBJ whole genome shotgun (WGS) entry which is preliminary data.</text>
</comment>
<keyword evidence="2" id="KW-0223">Dioxygenase</keyword>
<dbReference type="AlphaFoldDB" id="A0A5C8Z2G3"/>
<dbReference type="InterPro" id="IPR047869">
    <property type="entry name" value="YdcJ_bac-like"/>
</dbReference>
<evidence type="ECO:0000256" key="3">
    <source>
        <dbReference type="ARBA" id="ARBA00023002"/>
    </source>
</evidence>
<dbReference type="PANTHER" id="PTHR39479">
    <property type="match status" value="1"/>
</dbReference>
<dbReference type="InterPro" id="IPR009770">
    <property type="entry name" value="HGLS"/>
</dbReference>
<dbReference type="EC" id="1.13.11.93" evidence="6"/>
<comment type="cofactor">
    <cofactor evidence="1">
        <name>Fe(2+)</name>
        <dbReference type="ChEBI" id="CHEBI:29033"/>
    </cofactor>
</comment>
<name>A0A5C8Z2G3_9ACTN</name>
<sequence length="472" mass="51049">MMTTTLVVHAELRARFAVALAEMYGAEVPAYTTLVEVSRAVNADVAAALRERGAEVDRYGSLERVTAERHGAIRVGSAREPEQVGRVFAAFGMHPVGFYDLRDASASSVPVVSTAFRPVDPAELAANPFRVFTSVLAVDDARFFDAPTRERLERFVEERHLFSEELLDLADRAAAEGGLPAAEADELLRLATDAFRLSTEPVDRAWYSHLERISAVAADVGGVPATHINHLTPRVLDIDELYRRMSERGITMIDEVQGPPAWEGPDVLLRQTSFRALAEERTFREADGSISTGALRVRFGEVEQRGIALTAAGRDLYDRLVAEVDARRAAGDARARVDVARDVWREHLPRTEADLVLAGLACGEVRLVGGAALPGREADGSLSLRALVDAGAVVVDPVVYEDFLPRSAAGIFQSNLTDSGTKDEGAGGAEYDAERLSAILGRPVLDPIALATDQMQRSLDALSAQLQTPVTL</sequence>
<keyword evidence="10" id="KW-1185">Reference proteome</keyword>
<dbReference type="Gene3D" id="3.10.180.80">
    <property type="entry name" value="Uncharacterised protein PF07063, DUF1338"/>
    <property type="match status" value="1"/>
</dbReference>
<dbReference type="OrthoDB" id="4394119at2"/>
<evidence type="ECO:0000313" key="9">
    <source>
        <dbReference type="EMBL" id="TXR52285.1"/>
    </source>
</evidence>
<dbReference type="GO" id="GO:0051213">
    <property type="term" value="F:dioxygenase activity"/>
    <property type="evidence" value="ECO:0007669"/>
    <property type="project" value="UniProtKB-KW"/>
</dbReference>
<dbReference type="SMART" id="SM01150">
    <property type="entry name" value="DUF1338"/>
    <property type="match status" value="1"/>
</dbReference>
<keyword evidence="3" id="KW-0560">Oxidoreductase</keyword>
<accession>A0A5C8Z2G3</accession>
<dbReference type="PANTHER" id="PTHR39479:SF2">
    <property type="entry name" value="2-OXOADIPATE DIOXYGENASE_DECARBOXYLASE"/>
    <property type="match status" value="1"/>
</dbReference>
<evidence type="ECO:0000256" key="8">
    <source>
        <dbReference type="ARBA" id="ARBA00035045"/>
    </source>
</evidence>
<evidence type="ECO:0000256" key="6">
    <source>
        <dbReference type="ARBA" id="ARBA00035023"/>
    </source>
</evidence>
<evidence type="ECO:0000256" key="4">
    <source>
        <dbReference type="ARBA" id="ARBA00023004"/>
    </source>
</evidence>
<organism evidence="9 10">
    <name type="scientific">Quadrisphaera setariae</name>
    <dbReference type="NCBI Taxonomy" id="2593304"/>
    <lineage>
        <taxon>Bacteria</taxon>
        <taxon>Bacillati</taxon>
        <taxon>Actinomycetota</taxon>
        <taxon>Actinomycetes</taxon>
        <taxon>Kineosporiales</taxon>
        <taxon>Kineosporiaceae</taxon>
        <taxon>Quadrisphaera</taxon>
    </lineage>
</organism>
<evidence type="ECO:0000256" key="7">
    <source>
        <dbReference type="ARBA" id="ARBA00035034"/>
    </source>
</evidence>
<comment type="similarity">
    <text evidence="5">Belongs to the 2-oxoadipate dioxygenase/decarboxylase family.</text>
</comment>
<reference evidence="9 10" key="1">
    <citation type="submission" date="2019-07" db="EMBL/GenBank/DDBJ databases">
        <title>Quadrisphaera sp. strain DD2A genome sequencing and assembly.</title>
        <authorList>
            <person name="Kim I."/>
        </authorList>
    </citation>
    <scope>NUCLEOTIDE SEQUENCE [LARGE SCALE GENOMIC DNA]</scope>
    <source>
        <strain evidence="9 10">DD2A</strain>
    </source>
</reference>
<proteinExistence type="inferred from homology"/>
<evidence type="ECO:0000256" key="1">
    <source>
        <dbReference type="ARBA" id="ARBA00001954"/>
    </source>
</evidence>
<dbReference type="Pfam" id="PF07063">
    <property type="entry name" value="HGLS"/>
    <property type="match status" value="1"/>
</dbReference>